<accession>A0A0X8JI66</accession>
<dbReference type="EMBL" id="CP014229">
    <property type="protein sequence ID" value="AMD88843.1"/>
    <property type="molecule type" value="Genomic_DNA"/>
</dbReference>
<keyword evidence="2" id="KW-1185">Reference proteome</keyword>
<protein>
    <submittedName>
        <fullName evidence="1">Uncharacterized protein</fullName>
    </submittedName>
</protein>
<gene>
    <name evidence="1" type="ORF">AXF13_01200</name>
</gene>
<organism evidence="1 2">
    <name type="scientific">Desulfovibrio fairfieldensis</name>
    <dbReference type="NCBI Taxonomy" id="44742"/>
    <lineage>
        <taxon>Bacteria</taxon>
        <taxon>Pseudomonadati</taxon>
        <taxon>Thermodesulfobacteriota</taxon>
        <taxon>Desulfovibrionia</taxon>
        <taxon>Desulfovibrionales</taxon>
        <taxon>Desulfovibrionaceae</taxon>
        <taxon>Desulfovibrio</taxon>
    </lineage>
</organism>
<proteinExistence type="predicted"/>
<reference evidence="2" key="1">
    <citation type="submission" date="2016-02" db="EMBL/GenBank/DDBJ databases">
        <authorList>
            <person name="Holder M.E."/>
            <person name="Ajami N.J."/>
            <person name="Petrosino J.F."/>
        </authorList>
    </citation>
    <scope>NUCLEOTIDE SEQUENCE [LARGE SCALE GENOMIC DNA]</scope>
    <source>
        <strain evidence="2">CCUG 45958</strain>
    </source>
</reference>
<dbReference type="Proteomes" id="UP000069241">
    <property type="component" value="Chromosome"/>
</dbReference>
<name>A0A0X8JI66_9BACT</name>
<evidence type="ECO:0000313" key="1">
    <source>
        <dbReference type="EMBL" id="AMD88843.1"/>
    </source>
</evidence>
<sequence>MDTMKNRVILALLDEIKALLLDESQEVQTVEDVSALSRLEEQLRGQDANVENEDIIIVKFGGANSPQLNRYKMALADWEAHIKTARG</sequence>
<dbReference type="AlphaFoldDB" id="A0A0X8JI66"/>
<dbReference type="RefSeq" id="WP_062251334.1">
    <property type="nucleotide sequence ID" value="NZ_CP014229.1"/>
</dbReference>
<dbReference type="KEGG" id="dfi:AXF13_01200"/>
<dbReference type="STRING" id="44742.AXF13_01200"/>
<evidence type="ECO:0000313" key="2">
    <source>
        <dbReference type="Proteomes" id="UP000069241"/>
    </source>
</evidence>